<dbReference type="GO" id="GO:0055085">
    <property type="term" value="P:transmembrane transport"/>
    <property type="evidence" value="ECO:0007669"/>
    <property type="project" value="TreeGrafter"/>
</dbReference>
<sequence>MKGFRLTIVFCAALLVTIHAVADYKKGDFIVRVGAAAVDPNDDSSRLSLNGTPLDYTRVYVDTGYSASITGTWLFADHWGLELLAAVPFRHDLDVRGLPDPDTGEPLGRVSLGDIKQLPPTLSVQWYPVCTESWVQPYIGLGINYTYFFDEDISRTAQNYFDTALSADSGAKLSLSNSWGLGGEVGVDIAFGRESRWLFNAAIWYLSIDSKAKIRFRTEDNDYARINVDVDIDPWVYSLGIGYHF</sequence>
<comment type="caution">
    <text evidence="2">The sequence shown here is derived from an EMBL/GenBank/DDBJ whole genome shotgun (WGS) entry which is preliminary data.</text>
</comment>
<feature type="chain" id="PRO_5040756594" evidence="1">
    <location>
        <begin position="23"/>
        <end position="245"/>
    </location>
</feature>
<dbReference type="InterPro" id="IPR011250">
    <property type="entry name" value="OMP/PagP_B-barrel"/>
</dbReference>
<keyword evidence="3" id="KW-1185">Reference proteome</keyword>
<dbReference type="RefSeq" id="WP_252470630.1">
    <property type="nucleotide sequence ID" value="NZ_JALBWM010000074.1"/>
</dbReference>
<dbReference type="AlphaFoldDB" id="A0A9X2ETR0"/>
<dbReference type="InterPro" id="IPR005618">
    <property type="entry name" value="OMPW"/>
</dbReference>
<proteinExistence type="predicted"/>
<dbReference type="EMBL" id="JALBWM010000074">
    <property type="protein sequence ID" value="MCO1335678.1"/>
    <property type="molecule type" value="Genomic_DNA"/>
</dbReference>
<dbReference type="PANTHER" id="PTHR36920">
    <property type="match status" value="1"/>
</dbReference>
<evidence type="ECO:0000313" key="2">
    <source>
        <dbReference type="EMBL" id="MCO1335678.1"/>
    </source>
</evidence>
<reference evidence="2" key="1">
    <citation type="journal article" date="2022" name="Arch. Microbiol.">
        <title>Microbulbifer okhotskensis sp. nov., isolated from a deep bottom sediment of the Okhotsk Sea.</title>
        <authorList>
            <person name="Romanenko L."/>
            <person name="Kurilenko V."/>
            <person name="Otstavnykh N."/>
            <person name="Velansky P."/>
            <person name="Isaeva M."/>
            <person name="Mikhailov V."/>
        </authorList>
    </citation>
    <scope>NUCLEOTIDE SEQUENCE</scope>
    <source>
        <strain evidence="2">OS29</strain>
    </source>
</reference>
<dbReference type="Proteomes" id="UP001139028">
    <property type="component" value="Unassembled WGS sequence"/>
</dbReference>
<dbReference type="GO" id="GO:0019867">
    <property type="term" value="C:outer membrane"/>
    <property type="evidence" value="ECO:0007669"/>
    <property type="project" value="InterPro"/>
</dbReference>
<dbReference type="PANTHER" id="PTHR36920:SF1">
    <property type="entry name" value="OUTER MEMBRANE PROTEIN W"/>
    <property type="match status" value="1"/>
</dbReference>
<evidence type="ECO:0000313" key="3">
    <source>
        <dbReference type="Proteomes" id="UP001139028"/>
    </source>
</evidence>
<name>A0A9X2ETR0_9GAMM</name>
<protein>
    <submittedName>
        <fullName evidence="2">Outer membrane beta-barrel protein</fullName>
    </submittedName>
</protein>
<accession>A0A9X2ETR0</accession>
<keyword evidence="1" id="KW-0732">Signal</keyword>
<feature type="signal peptide" evidence="1">
    <location>
        <begin position="1"/>
        <end position="22"/>
    </location>
</feature>
<dbReference type="SUPFAM" id="SSF56925">
    <property type="entry name" value="OMPA-like"/>
    <property type="match status" value="1"/>
</dbReference>
<organism evidence="2 3">
    <name type="scientific">Microbulbifer okhotskensis</name>
    <dbReference type="NCBI Taxonomy" id="2926617"/>
    <lineage>
        <taxon>Bacteria</taxon>
        <taxon>Pseudomonadati</taxon>
        <taxon>Pseudomonadota</taxon>
        <taxon>Gammaproteobacteria</taxon>
        <taxon>Cellvibrionales</taxon>
        <taxon>Microbulbiferaceae</taxon>
        <taxon>Microbulbifer</taxon>
    </lineage>
</organism>
<dbReference type="Gene3D" id="2.40.160.20">
    <property type="match status" value="1"/>
</dbReference>
<gene>
    <name evidence="2" type="ORF">MO867_15175</name>
</gene>
<evidence type="ECO:0000256" key="1">
    <source>
        <dbReference type="SAM" id="SignalP"/>
    </source>
</evidence>
<dbReference type="Pfam" id="PF03922">
    <property type="entry name" value="OmpW"/>
    <property type="match status" value="1"/>
</dbReference>